<keyword evidence="2" id="KW-0175">Coiled coil</keyword>
<keyword evidence="5" id="KW-1185">Reference proteome</keyword>
<feature type="coiled-coil region" evidence="2">
    <location>
        <begin position="102"/>
        <end position="129"/>
    </location>
</feature>
<dbReference type="Pfam" id="PF10197">
    <property type="entry name" value="Cir_N"/>
    <property type="match status" value="1"/>
</dbReference>
<dbReference type="OrthoDB" id="3973521at2759"/>
<name>A0A1L0B258_9ASCO</name>
<organism evidence="4 5">
    <name type="scientific">Hanseniaspora guilliermondii</name>
    <dbReference type="NCBI Taxonomy" id="56406"/>
    <lineage>
        <taxon>Eukaryota</taxon>
        <taxon>Fungi</taxon>
        <taxon>Dikarya</taxon>
        <taxon>Ascomycota</taxon>
        <taxon>Saccharomycotina</taxon>
        <taxon>Saccharomycetes</taxon>
        <taxon>Saccharomycodales</taxon>
        <taxon>Saccharomycodaceae</taxon>
        <taxon>Hanseniaspora</taxon>
    </lineage>
</organism>
<reference evidence="5" key="1">
    <citation type="submission" date="2016-11" db="EMBL/GenBank/DDBJ databases">
        <authorList>
            <person name="Guldener U."/>
        </authorList>
    </citation>
    <scope>NUCLEOTIDE SEQUENCE [LARGE SCALE GENOMIC DNA]</scope>
</reference>
<evidence type="ECO:0000256" key="1">
    <source>
        <dbReference type="ARBA" id="ARBA00020646"/>
    </source>
</evidence>
<dbReference type="SMART" id="SM01083">
    <property type="entry name" value="Cir_N"/>
    <property type="match status" value="1"/>
</dbReference>
<dbReference type="InterPro" id="IPR019339">
    <property type="entry name" value="CIR_N_dom"/>
</dbReference>
<protein>
    <recommendedName>
        <fullName evidence="1">Pre-mRNA-splicing factor CWC25</fullName>
    </recommendedName>
</protein>
<dbReference type="VEuPathDB" id="FungiDB:HGUI_01195"/>
<dbReference type="EMBL" id="FQNF01000015">
    <property type="protein sequence ID" value="SGZ38995.1"/>
    <property type="molecule type" value="Genomic_DNA"/>
</dbReference>
<accession>A0A1L0B258</accession>
<sequence length="144" mass="17004">MGVNDLNLLKSWNPNLLKNKQKVWKTREELKEENLKIKELESNLKEGKQPKDSLNWMYQDTNIDTERTADSTNLLDNLIKEKKMKQKTEAISLKDKQLKKVSDIKETKKKELQKQILKLTEDKKVKKVKKKATKFASEDPMSRF</sequence>
<evidence type="ECO:0000313" key="4">
    <source>
        <dbReference type="EMBL" id="SGZ38995.1"/>
    </source>
</evidence>
<dbReference type="AlphaFoldDB" id="A0A1L0B258"/>
<feature type="domain" description="CBF1-interacting co-repressor CIR N-terminal" evidence="3">
    <location>
        <begin position="11"/>
        <end position="47"/>
    </location>
</feature>
<proteinExistence type="predicted"/>
<evidence type="ECO:0000259" key="3">
    <source>
        <dbReference type="SMART" id="SM01083"/>
    </source>
</evidence>
<gene>
    <name evidence="4" type="ORF">HGUI_01195</name>
</gene>
<evidence type="ECO:0000313" key="5">
    <source>
        <dbReference type="Proteomes" id="UP000183365"/>
    </source>
</evidence>
<dbReference type="Proteomes" id="UP000183365">
    <property type="component" value="Unassembled WGS sequence"/>
</dbReference>
<evidence type="ECO:0000256" key="2">
    <source>
        <dbReference type="SAM" id="Coils"/>
    </source>
</evidence>